<accession>A0A396GT23</accession>
<organism evidence="1">
    <name type="scientific">Medicago truncatula</name>
    <name type="common">Barrel medic</name>
    <name type="synonym">Medicago tribuloides</name>
    <dbReference type="NCBI Taxonomy" id="3880"/>
    <lineage>
        <taxon>Eukaryota</taxon>
        <taxon>Viridiplantae</taxon>
        <taxon>Streptophyta</taxon>
        <taxon>Embryophyta</taxon>
        <taxon>Tracheophyta</taxon>
        <taxon>Spermatophyta</taxon>
        <taxon>Magnoliopsida</taxon>
        <taxon>eudicotyledons</taxon>
        <taxon>Gunneridae</taxon>
        <taxon>Pentapetalae</taxon>
        <taxon>rosids</taxon>
        <taxon>fabids</taxon>
        <taxon>Fabales</taxon>
        <taxon>Fabaceae</taxon>
        <taxon>Papilionoideae</taxon>
        <taxon>50 kb inversion clade</taxon>
        <taxon>NPAAA clade</taxon>
        <taxon>Hologalegina</taxon>
        <taxon>IRL clade</taxon>
        <taxon>Trifolieae</taxon>
        <taxon>Medicago</taxon>
    </lineage>
</organism>
<dbReference type="Proteomes" id="UP000265566">
    <property type="component" value="Chromosome 7"/>
</dbReference>
<sequence>MSRFCNVESCFAGCPIVTRFSACWASFQDKIGRTLGRTHQTCHDLGKRDTILTAEDCYISVLCRF</sequence>
<comment type="caution">
    <text evidence="1">The sequence shown here is derived from an EMBL/GenBank/DDBJ whole genome shotgun (WGS) entry which is preliminary data.</text>
</comment>
<gene>
    <name evidence="1" type="ORF">MtrunA17_Chr7g0217491</name>
</gene>
<dbReference type="EMBL" id="PSQE01000007">
    <property type="protein sequence ID" value="RHN44262.1"/>
    <property type="molecule type" value="Genomic_DNA"/>
</dbReference>
<name>A0A396GT23_MEDTR</name>
<proteinExistence type="predicted"/>
<reference evidence="1" key="1">
    <citation type="journal article" date="2018" name="Nat. Plants">
        <title>Whole-genome landscape of Medicago truncatula symbiotic genes.</title>
        <authorList>
            <person name="Pecrix Y."/>
            <person name="Gamas P."/>
            <person name="Carrere S."/>
        </authorList>
    </citation>
    <scope>NUCLEOTIDE SEQUENCE</scope>
    <source>
        <tissue evidence="1">Leaves</tissue>
    </source>
</reference>
<evidence type="ECO:0000313" key="1">
    <source>
        <dbReference type="EMBL" id="RHN44262.1"/>
    </source>
</evidence>
<dbReference type="Gramene" id="rna38360">
    <property type="protein sequence ID" value="RHN44262.1"/>
    <property type="gene ID" value="gene38360"/>
</dbReference>
<protein>
    <submittedName>
        <fullName evidence="1">Uncharacterized protein</fullName>
    </submittedName>
</protein>
<dbReference type="AlphaFoldDB" id="A0A396GT23"/>